<gene>
    <name evidence="1" type="ORF">Dda_1730</name>
</gene>
<reference evidence="1" key="1">
    <citation type="submission" date="2023-01" db="EMBL/GenBank/DDBJ databases">
        <title>The chitinases involved in constricting ring structure development in the nematode-trapping fungus Drechslerella dactyloides.</title>
        <authorList>
            <person name="Wang R."/>
            <person name="Zhang L."/>
            <person name="Tang P."/>
            <person name="Li S."/>
            <person name="Liang L."/>
        </authorList>
    </citation>
    <scope>NUCLEOTIDE SEQUENCE</scope>
    <source>
        <strain evidence="1">YMF1.00031</strain>
    </source>
</reference>
<keyword evidence="2" id="KW-1185">Reference proteome</keyword>
<evidence type="ECO:0000313" key="1">
    <source>
        <dbReference type="EMBL" id="KAJ6263169.1"/>
    </source>
</evidence>
<proteinExistence type="predicted"/>
<comment type="caution">
    <text evidence="1">The sequence shown here is derived from an EMBL/GenBank/DDBJ whole genome shotgun (WGS) entry which is preliminary data.</text>
</comment>
<dbReference type="Proteomes" id="UP001221413">
    <property type="component" value="Unassembled WGS sequence"/>
</dbReference>
<organism evidence="1 2">
    <name type="scientific">Drechslerella dactyloides</name>
    <name type="common">Nematode-trapping fungus</name>
    <name type="synonym">Arthrobotrys dactyloides</name>
    <dbReference type="NCBI Taxonomy" id="74499"/>
    <lineage>
        <taxon>Eukaryota</taxon>
        <taxon>Fungi</taxon>
        <taxon>Dikarya</taxon>
        <taxon>Ascomycota</taxon>
        <taxon>Pezizomycotina</taxon>
        <taxon>Orbiliomycetes</taxon>
        <taxon>Orbiliales</taxon>
        <taxon>Orbiliaceae</taxon>
        <taxon>Drechslerella</taxon>
    </lineage>
</organism>
<protein>
    <recommendedName>
        <fullName evidence="3">F-box domain-containing protein</fullName>
    </recommendedName>
</protein>
<evidence type="ECO:0000313" key="2">
    <source>
        <dbReference type="Proteomes" id="UP001221413"/>
    </source>
</evidence>
<sequence>MKVEDIRMLLPTGSHPFPIIITSTPHHRVSGSIGSMAEKEVSTLWHQTNRPSKMTHFTTIALEMKLQIFKSIDSVKDLSSLYATCSNFYNIRKSGFAKSIALSVFEKETAAGITAELVALAKLRKLKAWRGCDSKTIEELNAPDLNGITWPADDPSLSELVGIRRTVCWFTRQFFEYHLAKRKQTARPSTDEIARVEDAFCLFWLWIEAADDQTQQLSDSIEQLLCDALMSAQPHRKASPHSALMLTVYHFLLSKLEKLGLSYARTLDTAYVQSIAEWCNCFTLYLRVGIPSLLLMHFGLDGVTELLRGSPDDRSFAVAKVFDHVKLRALDAGSWGDDNIGINRLYGLLDGYSIGDLELSTRPLWKCPGRTYNPKVRAWGQLDPLDYEAIFWDDERLIRWGYHVPLHIIASTRNRKDLARRKFLERICTECRPEWKCREAPEDPALCGAYLDPYNGP</sequence>
<dbReference type="AlphaFoldDB" id="A0AAD6NLP6"/>
<evidence type="ECO:0008006" key="3">
    <source>
        <dbReference type="Google" id="ProtNLM"/>
    </source>
</evidence>
<dbReference type="EMBL" id="JAQGDS010000002">
    <property type="protein sequence ID" value="KAJ6263169.1"/>
    <property type="molecule type" value="Genomic_DNA"/>
</dbReference>
<name>A0AAD6NLP6_DREDA</name>
<accession>A0AAD6NLP6</accession>